<dbReference type="Pfam" id="PF25816">
    <property type="entry name" value="RamC_N"/>
    <property type="match status" value="1"/>
</dbReference>
<dbReference type="SMART" id="SM01260">
    <property type="entry name" value="LANC_like"/>
    <property type="match status" value="1"/>
</dbReference>
<evidence type="ECO:0000313" key="3">
    <source>
        <dbReference type="Proteomes" id="UP001183535"/>
    </source>
</evidence>
<dbReference type="InterPro" id="IPR000719">
    <property type="entry name" value="Prot_kinase_dom"/>
</dbReference>
<dbReference type="PANTHER" id="PTHR24347">
    <property type="entry name" value="SERINE/THREONINE-PROTEIN KINASE"/>
    <property type="match status" value="1"/>
</dbReference>
<organism evidence="2 3">
    <name type="scientific">Streptomyces doudnae</name>
    <dbReference type="NCBI Taxonomy" id="3075536"/>
    <lineage>
        <taxon>Bacteria</taxon>
        <taxon>Bacillati</taxon>
        <taxon>Actinomycetota</taxon>
        <taxon>Actinomycetes</taxon>
        <taxon>Kitasatosporales</taxon>
        <taxon>Streptomycetaceae</taxon>
        <taxon>Streptomyces</taxon>
    </lineage>
</organism>
<dbReference type="Gene3D" id="1.10.510.10">
    <property type="entry name" value="Transferase(Phosphotransferase) domain 1"/>
    <property type="match status" value="1"/>
</dbReference>
<name>A0ABD5EF18_9ACTN</name>
<dbReference type="InterPro" id="IPR057929">
    <property type="entry name" value="RamC_N"/>
</dbReference>
<feature type="domain" description="Protein kinase" evidence="1">
    <location>
        <begin position="230"/>
        <end position="543"/>
    </location>
</feature>
<dbReference type="Proteomes" id="UP001183535">
    <property type="component" value="Unassembled WGS sequence"/>
</dbReference>
<dbReference type="EMBL" id="JAVRES010000001">
    <property type="protein sequence ID" value="MDT0433253.1"/>
    <property type="molecule type" value="Genomic_DNA"/>
</dbReference>
<dbReference type="InterPro" id="IPR053524">
    <property type="entry name" value="Aerial_hyphae_peptide-synth"/>
</dbReference>
<evidence type="ECO:0000313" key="2">
    <source>
        <dbReference type="EMBL" id="MDT0433253.1"/>
    </source>
</evidence>
<accession>A0ABD5EF18</accession>
<gene>
    <name evidence="2" type="primary">lanKC</name>
    <name evidence="2" type="ORF">RM877_00975</name>
</gene>
<dbReference type="NCBIfam" id="NF038151">
    <property type="entry name" value="lanthi_synth_III"/>
    <property type="match status" value="1"/>
</dbReference>
<reference evidence="3" key="1">
    <citation type="submission" date="2023-07" db="EMBL/GenBank/DDBJ databases">
        <title>30 novel species of actinomycetes from the DSMZ collection.</title>
        <authorList>
            <person name="Nouioui I."/>
        </authorList>
    </citation>
    <scope>NUCLEOTIDE SEQUENCE [LARGE SCALE GENOMIC DNA]</scope>
    <source>
        <strain evidence="3">DSM 41981</strain>
    </source>
</reference>
<evidence type="ECO:0000259" key="1">
    <source>
        <dbReference type="PROSITE" id="PS50011"/>
    </source>
</evidence>
<dbReference type="InterPro" id="IPR011009">
    <property type="entry name" value="Kinase-like_dom_sf"/>
</dbReference>
<dbReference type="Pfam" id="PF05147">
    <property type="entry name" value="LANC_like"/>
    <property type="match status" value="1"/>
</dbReference>
<dbReference type="PROSITE" id="PS50011">
    <property type="entry name" value="PROTEIN_KINASE_DOM"/>
    <property type="match status" value="1"/>
</dbReference>
<keyword evidence="3" id="KW-1185">Reference proteome</keyword>
<dbReference type="SMART" id="SM00220">
    <property type="entry name" value="S_TKc"/>
    <property type="match status" value="1"/>
</dbReference>
<protein>
    <submittedName>
        <fullName evidence="2">Class III lanthionine synthetase LanKC</fullName>
    </submittedName>
</protein>
<dbReference type="InterPro" id="IPR012341">
    <property type="entry name" value="6hp_glycosidase-like_sf"/>
</dbReference>
<dbReference type="InterPro" id="IPR007822">
    <property type="entry name" value="LANC-like"/>
</dbReference>
<dbReference type="Pfam" id="PF00069">
    <property type="entry name" value="Pkinase"/>
    <property type="match status" value="1"/>
</dbReference>
<dbReference type="CDD" id="cd04791">
    <property type="entry name" value="LanC_SerThrkinase"/>
    <property type="match status" value="1"/>
</dbReference>
<dbReference type="AlphaFoldDB" id="A0ABD5EF18"/>
<proteinExistence type="predicted"/>
<dbReference type="Gene3D" id="1.50.10.10">
    <property type="match status" value="2"/>
</dbReference>
<dbReference type="RefSeq" id="WP_161353058.1">
    <property type="nucleotide sequence ID" value="NZ_JAVRES010000001.1"/>
</dbReference>
<comment type="caution">
    <text evidence="2">The sequence shown here is derived from an EMBL/GenBank/DDBJ whole genome shotgun (WGS) entry which is preliminary data.</text>
</comment>
<dbReference type="SUPFAM" id="SSF158745">
    <property type="entry name" value="LanC-like"/>
    <property type="match status" value="2"/>
</dbReference>
<dbReference type="SUPFAM" id="SSF56112">
    <property type="entry name" value="Protein kinase-like (PK-like)"/>
    <property type="match status" value="1"/>
</dbReference>
<sequence length="872" mass="94973">MDYISYVQAHPDFYRPLYEGSELGQRYEARSVPASWDRKSMSFWSIHKPPGTVIATHGWKVHVSVRIARAQDVLDVVAGVCVRQGVAFKHLGTRAYFLMLHHKHAPRSQNGKFIAAYPPDAEASRRLMEELHDLLPDEVGPYILGDRRWRDSRAVSYRYGAFETIPVVRADGSEELMVPDGAGRLVPDVRGLSFTLPEGIEDPFRAQTRPLRHYTAAAAPAPQSVSFEGLTFTRLLRHSNGGGAYVATLAESGEEVFVKEARAHSGLYPDGTSSPEHLTHENAILRSLEEDVPGVAPAPVAFFERWEHTYLVTELVPGVSLLEWVTNHHPGFTVSPDSAYYRSYWDRCAHVVGQLTRALERLHAAGYVFLDVSPRNVLVDDDDTVRLIDFETAERTGNPLGLFGTPGYFPDLPADRLAAEMERDPTYCDRYGLAAVTQLLTFGMKIHVTQREPGALHHLRDLVHRTSGLPVPATLWRRSTAFTDPDSPSRVPSPDAVRADPLGCLRGLRDAVADAILAAATPEGRVVFPTVPRGYYAHQHAVVHGTAGVLHALRLAGREAPPEVLARFRRESLDESARAAPGLHSGGAGIAWVLADHGLVEEAETLLARAGDHPILDRCATLGEGAAGVALAHLALYGHDKDEGHLDAARRIRARIPAGDALLGHLETAGATGLLHGRAGVALLDHYLYRILGDDDAKRNGLALLRAEAAEADPFPGGGIGFRVSAEDQRLYPYLYRGSAGYATVAARYLPVADEDLAESVTEAVRASTAATTYYAGLYEGQSGLVFALAEHASLTGLPAGREAAVETARGLFCHAVSHTTGVHFHGEYLMRFSTDLWSGSAGVLLALTRLLDDTEDAFFTLDRLTRRPADG</sequence>
<dbReference type="InterPro" id="IPR058053">
    <property type="entry name" value="RamC_C"/>
</dbReference>